<evidence type="ECO:0000256" key="5">
    <source>
        <dbReference type="ARBA" id="ARBA00022801"/>
    </source>
</evidence>
<evidence type="ECO:0000256" key="1">
    <source>
        <dbReference type="ARBA" id="ARBA00006249"/>
    </source>
</evidence>
<reference evidence="10" key="1">
    <citation type="submission" date="2021-01" db="EMBL/GenBank/DDBJ databases">
        <title>Whole genome shotgun sequence of Planosporangium mesophilum NBRC 109066.</title>
        <authorList>
            <person name="Komaki H."/>
            <person name="Tamura T."/>
        </authorList>
    </citation>
    <scope>NUCLEOTIDE SEQUENCE</scope>
    <source>
        <strain evidence="10">NBRC 109066</strain>
    </source>
</reference>
<evidence type="ECO:0000256" key="7">
    <source>
        <dbReference type="ARBA" id="ARBA00023157"/>
    </source>
</evidence>
<keyword evidence="2" id="KW-0719">Serine esterase</keyword>
<name>A0A8J3TAK1_9ACTN</name>
<protein>
    <submittedName>
        <fullName evidence="10">Feruloyl esterase</fullName>
    </submittedName>
</protein>
<dbReference type="GO" id="GO:0046872">
    <property type="term" value="F:metal ion binding"/>
    <property type="evidence" value="ECO:0007669"/>
    <property type="project" value="UniProtKB-KW"/>
</dbReference>
<gene>
    <name evidence="10" type="ORF">Pme01_26650</name>
</gene>
<proteinExistence type="inferred from homology"/>
<dbReference type="RefSeq" id="WP_168115688.1">
    <property type="nucleotide sequence ID" value="NZ_BOON01000024.1"/>
</dbReference>
<feature type="signal peptide" evidence="9">
    <location>
        <begin position="1"/>
        <end position="24"/>
    </location>
</feature>
<dbReference type="InterPro" id="IPR029058">
    <property type="entry name" value="AB_hydrolase_fold"/>
</dbReference>
<sequence>MPASRKRHISVSLALALLTVPLLAAAEPATARPAPPRAERVATELPVVTPHLACEDLAGVDVSTEIGAGMGVTSAALATAGAGYQVCDVRGVIAPQIQFQVQLPTRTYRQRYLQAGCGGLCGTLAVNVQAAAGCAPVTDGAFATASNNQGHVGGGSADGVFGTDPQLRVDFAYRADHVTALTAKALIARFYGQPPRYSYFDGCSQGGHEGLTEAQRYPDDFDGILAGAPASITTELNTFNQPWLARVDFDAAGKAILPASKLPALHAAVMDRCDRLDGLVDGQLDDPRRCDFDPAGIACRGADTPNCLTAAQVTVVRKIYSGAVDGRGQHLYPGGQAYGSELAWAGWFIPQDADAPQSSTIAWRIGNAWVKYLAFTQNPPLSSTLNDIAFDRATFERVRQLSGLYDAIDPDLTDFRRSGGKLVLWHGWSDQAIPATGTVAYYQAVSDRMGGLAATQSFARLFMFPGMYHCAGGTGPSSFDLLTGLVNWVETGTAPTSVVAAKVDGGAVTRTRPVFPYPLVARYDGSGSTDDAANFVPVPPERPSDDHVPWMGRFDGTRR</sequence>
<evidence type="ECO:0000313" key="11">
    <source>
        <dbReference type="Proteomes" id="UP000599074"/>
    </source>
</evidence>
<keyword evidence="4 9" id="KW-0732">Signal</keyword>
<evidence type="ECO:0000256" key="3">
    <source>
        <dbReference type="ARBA" id="ARBA00022723"/>
    </source>
</evidence>
<dbReference type="SUPFAM" id="SSF53474">
    <property type="entry name" value="alpha/beta-Hydrolases"/>
    <property type="match status" value="1"/>
</dbReference>
<evidence type="ECO:0000256" key="6">
    <source>
        <dbReference type="ARBA" id="ARBA00022837"/>
    </source>
</evidence>
<keyword evidence="11" id="KW-1185">Reference proteome</keyword>
<keyword evidence="5" id="KW-0378">Hydrolase</keyword>
<evidence type="ECO:0000256" key="2">
    <source>
        <dbReference type="ARBA" id="ARBA00022487"/>
    </source>
</evidence>
<accession>A0A8J3TAK1</accession>
<organism evidence="10 11">
    <name type="scientific">Planosporangium mesophilum</name>
    <dbReference type="NCBI Taxonomy" id="689768"/>
    <lineage>
        <taxon>Bacteria</taxon>
        <taxon>Bacillati</taxon>
        <taxon>Actinomycetota</taxon>
        <taxon>Actinomycetes</taxon>
        <taxon>Micromonosporales</taxon>
        <taxon>Micromonosporaceae</taxon>
        <taxon>Planosporangium</taxon>
    </lineage>
</organism>
<keyword evidence="7" id="KW-1015">Disulfide bond</keyword>
<dbReference type="Pfam" id="PF07519">
    <property type="entry name" value="Tannase"/>
    <property type="match status" value="1"/>
</dbReference>
<dbReference type="Gene3D" id="3.40.50.1820">
    <property type="entry name" value="alpha/beta hydrolase"/>
    <property type="match status" value="1"/>
</dbReference>
<dbReference type="PANTHER" id="PTHR33938">
    <property type="entry name" value="FERULOYL ESTERASE B-RELATED"/>
    <property type="match status" value="1"/>
</dbReference>
<evidence type="ECO:0000256" key="4">
    <source>
        <dbReference type="ARBA" id="ARBA00022729"/>
    </source>
</evidence>
<dbReference type="GO" id="GO:0052689">
    <property type="term" value="F:carboxylic ester hydrolase activity"/>
    <property type="evidence" value="ECO:0007669"/>
    <property type="project" value="UniProtKB-KW"/>
</dbReference>
<keyword evidence="3" id="KW-0479">Metal-binding</keyword>
<evidence type="ECO:0000256" key="8">
    <source>
        <dbReference type="SAM" id="MobiDB-lite"/>
    </source>
</evidence>
<comment type="similarity">
    <text evidence="1">Belongs to the tannase family.</text>
</comment>
<keyword evidence="6" id="KW-0106">Calcium</keyword>
<evidence type="ECO:0000313" key="10">
    <source>
        <dbReference type="EMBL" id="GII23068.1"/>
    </source>
</evidence>
<feature type="chain" id="PRO_5039094306" evidence="9">
    <location>
        <begin position="25"/>
        <end position="559"/>
    </location>
</feature>
<evidence type="ECO:0000256" key="9">
    <source>
        <dbReference type="SAM" id="SignalP"/>
    </source>
</evidence>
<comment type="caution">
    <text evidence="10">The sequence shown here is derived from an EMBL/GenBank/DDBJ whole genome shotgun (WGS) entry which is preliminary data.</text>
</comment>
<dbReference type="AlphaFoldDB" id="A0A8J3TAK1"/>
<dbReference type="EMBL" id="BOON01000024">
    <property type="protein sequence ID" value="GII23068.1"/>
    <property type="molecule type" value="Genomic_DNA"/>
</dbReference>
<dbReference type="Proteomes" id="UP000599074">
    <property type="component" value="Unassembled WGS sequence"/>
</dbReference>
<feature type="region of interest" description="Disordered" evidence="8">
    <location>
        <begin position="538"/>
        <end position="559"/>
    </location>
</feature>
<dbReference type="PANTHER" id="PTHR33938:SF15">
    <property type="entry name" value="FERULOYL ESTERASE B-RELATED"/>
    <property type="match status" value="1"/>
</dbReference>
<dbReference type="InterPro" id="IPR011118">
    <property type="entry name" value="Tannase/feruloyl_esterase"/>
</dbReference>